<protein>
    <submittedName>
        <fullName evidence="2">Uncharacterized protein</fullName>
    </submittedName>
</protein>
<evidence type="ECO:0000313" key="2">
    <source>
        <dbReference type="EMBL" id="MBN6104573.1"/>
    </source>
</evidence>
<keyword evidence="1" id="KW-0472">Membrane</keyword>
<dbReference type="Proteomes" id="UP000695802">
    <property type="component" value="Unassembled WGS sequence"/>
</dbReference>
<accession>A0ABS3B7J8</accession>
<keyword evidence="1" id="KW-0812">Transmembrane</keyword>
<feature type="transmembrane region" description="Helical" evidence="1">
    <location>
        <begin position="86"/>
        <end position="104"/>
    </location>
</feature>
<gene>
    <name evidence="2" type="ORF">JR064_20610</name>
</gene>
<dbReference type="RefSeq" id="WP_206230972.1">
    <property type="nucleotide sequence ID" value="NZ_JAFIWB010000033.1"/>
</dbReference>
<dbReference type="EMBL" id="JAFIWB010000033">
    <property type="protein sequence ID" value="MBN6104573.1"/>
    <property type="molecule type" value="Genomic_DNA"/>
</dbReference>
<evidence type="ECO:0000313" key="3">
    <source>
        <dbReference type="Proteomes" id="UP000695802"/>
    </source>
</evidence>
<keyword evidence="3" id="KW-1185">Reference proteome</keyword>
<organism evidence="2 3">
    <name type="scientific">Xanthomonas bonasiae</name>
    <dbReference type="NCBI Taxonomy" id="2810351"/>
    <lineage>
        <taxon>Bacteria</taxon>
        <taxon>Pseudomonadati</taxon>
        <taxon>Pseudomonadota</taxon>
        <taxon>Gammaproteobacteria</taxon>
        <taxon>Lysobacterales</taxon>
        <taxon>Lysobacteraceae</taxon>
        <taxon>Xanthomonas</taxon>
    </lineage>
</organism>
<evidence type="ECO:0000256" key="1">
    <source>
        <dbReference type="SAM" id="Phobius"/>
    </source>
</evidence>
<proteinExistence type="predicted"/>
<name>A0ABS3B7J8_9XANT</name>
<reference evidence="2 3" key="1">
    <citation type="submission" date="2021-02" db="EMBL/GenBank/DDBJ databases">
        <title>Taxonomically Unique Crown Gall-Associated Xanthomonas Stains Have Deficiency in Virulence Repertories.</title>
        <authorList>
            <person name="Mafakheri H."/>
            <person name="Taghavi S.M."/>
            <person name="Dimkic I."/>
            <person name="Nemanja K."/>
            <person name="Osdaghi E."/>
        </authorList>
    </citation>
    <scope>NUCLEOTIDE SEQUENCE [LARGE SCALE GENOMIC DNA]</scope>
    <source>
        <strain evidence="2 3">FX4</strain>
    </source>
</reference>
<comment type="caution">
    <text evidence="2">The sequence shown here is derived from an EMBL/GenBank/DDBJ whole genome shotgun (WGS) entry which is preliminary data.</text>
</comment>
<keyword evidence="1" id="KW-1133">Transmembrane helix</keyword>
<sequence length="109" mass="12673">MILWGWGERNVACGVEEREFCRNCEQEQAFAMRLHYSYGHFYHLFGWVREKQYQLVCPVCRHGWLLNQASAESKLQAVPIPFHQRWGWLVMLVLAVLIAVAVLLHGSSA</sequence>